<dbReference type="EC" id="2.1.1.-" evidence="2"/>
<dbReference type="InterPro" id="IPR013216">
    <property type="entry name" value="Methyltransf_11"/>
</dbReference>
<dbReference type="SUPFAM" id="SSF53335">
    <property type="entry name" value="S-adenosyl-L-methionine-dependent methyltransferases"/>
    <property type="match status" value="1"/>
</dbReference>
<evidence type="ECO:0000313" key="2">
    <source>
        <dbReference type="EMBL" id="MDX8153408.1"/>
    </source>
</evidence>
<protein>
    <submittedName>
        <fullName evidence="2">Class I SAM-dependent methyltransferase</fullName>
        <ecNumber evidence="2">2.1.1.-</ecNumber>
    </submittedName>
</protein>
<feature type="domain" description="Methyltransferase type 11" evidence="1">
    <location>
        <begin position="45"/>
        <end position="129"/>
    </location>
</feature>
<dbReference type="Pfam" id="PF08241">
    <property type="entry name" value="Methyltransf_11"/>
    <property type="match status" value="1"/>
</dbReference>
<comment type="caution">
    <text evidence="2">The sequence shown here is derived from an EMBL/GenBank/DDBJ whole genome shotgun (WGS) entry which is preliminary data.</text>
</comment>
<dbReference type="Gene3D" id="3.40.50.150">
    <property type="entry name" value="Vaccinia Virus protein VP39"/>
    <property type="match status" value="1"/>
</dbReference>
<dbReference type="GO" id="GO:0032259">
    <property type="term" value="P:methylation"/>
    <property type="evidence" value="ECO:0007669"/>
    <property type="project" value="UniProtKB-KW"/>
</dbReference>
<dbReference type="EMBL" id="JAXAVX010000014">
    <property type="protein sequence ID" value="MDX8153408.1"/>
    <property type="molecule type" value="Genomic_DNA"/>
</dbReference>
<evidence type="ECO:0000313" key="3">
    <source>
        <dbReference type="Proteomes" id="UP001277761"/>
    </source>
</evidence>
<keyword evidence="2" id="KW-0489">Methyltransferase</keyword>
<dbReference type="Proteomes" id="UP001277761">
    <property type="component" value="Unassembled WGS sequence"/>
</dbReference>
<dbReference type="CDD" id="cd02440">
    <property type="entry name" value="AdoMet_MTases"/>
    <property type="match status" value="1"/>
</dbReference>
<accession>A0ABU4VR80</accession>
<dbReference type="InterPro" id="IPR029063">
    <property type="entry name" value="SAM-dependent_MTases_sf"/>
</dbReference>
<reference evidence="2 3" key="1">
    <citation type="submission" date="2023-11" db="EMBL/GenBank/DDBJ databases">
        <authorList>
            <person name="Xu M."/>
            <person name="Jiang T."/>
        </authorList>
    </citation>
    <scope>NUCLEOTIDE SEQUENCE [LARGE SCALE GENOMIC DNA]</scope>
    <source>
        <strain evidence="2 3">SD</strain>
    </source>
</reference>
<name>A0ABU4VR80_9ACTN</name>
<keyword evidence="3" id="KW-1185">Reference proteome</keyword>
<gene>
    <name evidence="2" type="ORF">SK069_17550</name>
</gene>
<keyword evidence="2" id="KW-0808">Transferase</keyword>
<organism evidence="2 3">
    <name type="scientific">Patulibacter brassicae</name>
    <dbReference type="NCBI Taxonomy" id="1705717"/>
    <lineage>
        <taxon>Bacteria</taxon>
        <taxon>Bacillati</taxon>
        <taxon>Actinomycetota</taxon>
        <taxon>Thermoleophilia</taxon>
        <taxon>Solirubrobacterales</taxon>
        <taxon>Patulibacteraceae</taxon>
        <taxon>Patulibacter</taxon>
    </lineage>
</organism>
<proteinExistence type="predicted"/>
<evidence type="ECO:0000259" key="1">
    <source>
        <dbReference type="Pfam" id="PF08241"/>
    </source>
</evidence>
<sequence length="260" mass="28523">MPGPLVTGERVTSPAGAFNPTFQRHVAAYRTAAPLLPAADAGPVLDLGCGVGHSFHELAPRTTVGVDVSAQALAGQGRETHVADMRDLPAGWDRRFAAVVSVHAIEHVTRPADAIAEIARVLQDDGVAVLVTPNRLTFARPDEIVDPYHEIEYDREQLRALVEGWFAEVEILGLHGSERYLRFQDGEKRRMDRVLGLDVLGLRHRLPRRVMQLAYDTALTATRRNADPLAAAIDVDDFRLGDDDVPASLDLVAVARRPRR</sequence>
<dbReference type="RefSeq" id="WP_319955559.1">
    <property type="nucleotide sequence ID" value="NZ_JAXAVX010000014.1"/>
</dbReference>
<dbReference type="GO" id="GO:0008168">
    <property type="term" value="F:methyltransferase activity"/>
    <property type="evidence" value="ECO:0007669"/>
    <property type="project" value="UniProtKB-KW"/>
</dbReference>